<reference evidence="1 2" key="1">
    <citation type="submission" date="2023-03" db="EMBL/GenBank/DDBJ databases">
        <title>Genome insight into feeding habits of ladybird beetles.</title>
        <authorList>
            <person name="Li H.-S."/>
            <person name="Huang Y.-H."/>
            <person name="Pang H."/>
        </authorList>
    </citation>
    <scope>NUCLEOTIDE SEQUENCE [LARGE SCALE GENOMIC DNA]</scope>
    <source>
        <strain evidence="1">SYSU_2023b</strain>
        <tissue evidence="1">Whole body</tissue>
    </source>
</reference>
<dbReference type="Proteomes" id="UP001431783">
    <property type="component" value="Unassembled WGS sequence"/>
</dbReference>
<proteinExistence type="predicted"/>
<organism evidence="1 2">
    <name type="scientific">Henosepilachna vigintioctopunctata</name>
    <dbReference type="NCBI Taxonomy" id="420089"/>
    <lineage>
        <taxon>Eukaryota</taxon>
        <taxon>Metazoa</taxon>
        <taxon>Ecdysozoa</taxon>
        <taxon>Arthropoda</taxon>
        <taxon>Hexapoda</taxon>
        <taxon>Insecta</taxon>
        <taxon>Pterygota</taxon>
        <taxon>Neoptera</taxon>
        <taxon>Endopterygota</taxon>
        <taxon>Coleoptera</taxon>
        <taxon>Polyphaga</taxon>
        <taxon>Cucujiformia</taxon>
        <taxon>Coccinelloidea</taxon>
        <taxon>Coccinellidae</taxon>
        <taxon>Epilachninae</taxon>
        <taxon>Epilachnini</taxon>
        <taxon>Henosepilachna</taxon>
    </lineage>
</organism>
<dbReference type="AlphaFoldDB" id="A0AAW1V075"/>
<dbReference type="EMBL" id="JARQZJ010000102">
    <property type="protein sequence ID" value="KAK9886753.1"/>
    <property type="molecule type" value="Genomic_DNA"/>
</dbReference>
<sequence>MSFGKSSSELSTHLTLAKFLGKLKRTGFSDDGSSVKLEAAIWREPAHLLSAFSAGKSTLQGLFYQRIVIRKLLGFEPTFIAFFLSFLPSPEFLYEMMTDQKSIMKPQFSS</sequence>
<keyword evidence="2" id="KW-1185">Reference proteome</keyword>
<gene>
    <name evidence="1" type="ORF">WA026_018405</name>
</gene>
<name>A0AAW1V075_9CUCU</name>
<accession>A0AAW1V075</accession>
<comment type="caution">
    <text evidence="1">The sequence shown here is derived from an EMBL/GenBank/DDBJ whole genome shotgun (WGS) entry which is preliminary data.</text>
</comment>
<evidence type="ECO:0000313" key="2">
    <source>
        <dbReference type="Proteomes" id="UP001431783"/>
    </source>
</evidence>
<protein>
    <submittedName>
        <fullName evidence="1">Uncharacterized protein</fullName>
    </submittedName>
</protein>
<evidence type="ECO:0000313" key="1">
    <source>
        <dbReference type="EMBL" id="KAK9886753.1"/>
    </source>
</evidence>